<dbReference type="EMBL" id="LMVM01000023">
    <property type="protein sequence ID" value="PAV04469.1"/>
    <property type="molecule type" value="Genomic_DNA"/>
</dbReference>
<gene>
    <name evidence="1" type="ORF">ASJ80_06430</name>
</gene>
<protein>
    <recommendedName>
        <fullName evidence="3">DUF4145 domain-containing protein</fullName>
    </recommendedName>
</protein>
<dbReference type="RefSeq" id="WP_069582760.1">
    <property type="nucleotide sequence ID" value="NZ_LMVM01000023.1"/>
</dbReference>
<comment type="caution">
    <text evidence="1">The sequence shown here is derived from an EMBL/GenBank/DDBJ whole genome shotgun (WGS) entry which is preliminary data.</text>
</comment>
<organism evidence="1 2">
    <name type="scientific">Methanobacterium bryantii</name>
    <dbReference type="NCBI Taxonomy" id="2161"/>
    <lineage>
        <taxon>Archaea</taxon>
        <taxon>Methanobacteriati</taxon>
        <taxon>Methanobacteriota</taxon>
        <taxon>Methanomada group</taxon>
        <taxon>Methanobacteria</taxon>
        <taxon>Methanobacteriales</taxon>
        <taxon>Methanobacteriaceae</taxon>
        <taxon>Methanobacterium</taxon>
    </lineage>
</organism>
<evidence type="ECO:0000313" key="2">
    <source>
        <dbReference type="Proteomes" id="UP000217784"/>
    </source>
</evidence>
<dbReference type="OrthoDB" id="104975at2157"/>
<proteinExistence type="predicted"/>
<evidence type="ECO:0000313" key="1">
    <source>
        <dbReference type="EMBL" id="PAV04469.1"/>
    </source>
</evidence>
<evidence type="ECO:0008006" key="3">
    <source>
        <dbReference type="Google" id="ProtNLM"/>
    </source>
</evidence>
<dbReference type="AlphaFoldDB" id="A0A2A2H4W6"/>
<dbReference type="Proteomes" id="UP000217784">
    <property type="component" value="Unassembled WGS sequence"/>
</dbReference>
<reference evidence="1 2" key="1">
    <citation type="journal article" date="2017" name="BMC Genomics">
        <title>Genomic analysis of methanogenic archaea reveals a shift towards energy conservation.</title>
        <authorList>
            <person name="Gilmore S.P."/>
            <person name="Henske J.K."/>
            <person name="Sexton J.A."/>
            <person name="Solomon K.V."/>
            <person name="Seppala S."/>
            <person name="Yoo J.I."/>
            <person name="Huyett L.M."/>
            <person name="Pressman A."/>
            <person name="Cogan J.Z."/>
            <person name="Kivenson V."/>
            <person name="Peng X."/>
            <person name="Tan Y."/>
            <person name="Valentine D.L."/>
            <person name="O'Malley M.A."/>
        </authorList>
    </citation>
    <scope>NUCLEOTIDE SEQUENCE [LARGE SCALE GENOMIC DNA]</scope>
    <source>
        <strain evidence="1 2">M.o.H.</strain>
    </source>
</reference>
<sequence>MQIEIIKRKTEELDELADKIEELGIKVIKGIPFSHDPLTHVACGDYVWSIPSGEIKKNQRTFIKLYQKWYSISLQLVDEYLNKEREIEFKDIYSDILDYLQPNGREYSTDKNLFIDKFLNKYDIQRGILLSIPDIIEVKEMKLRKLISADFVETELEEAELLFNHEFTRGAGALAGVALEKHLETMCQLNDVSYKPKATIDPLATELYRNNRLDITELKKVQHLASIRNKCDHPEEITKEEVKELIDGAKKFIINH</sequence>
<name>A0A2A2H4W6_METBR</name>
<accession>A0A2A2H4W6</accession>
<keyword evidence="2" id="KW-1185">Reference proteome</keyword>